<protein>
    <submittedName>
        <fullName evidence="3">2,5-dichloro-2,5-cyclohexadiene-1,4-diol dehydrogenase</fullName>
        <ecNumber evidence="3">1.1.1.-</ecNumber>
    </submittedName>
</protein>
<dbReference type="GO" id="GO:0016491">
    <property type="term" value="F:oxidoreductase activity"/>
    <property type="evidence" value="ECO:0007669"/>
    <property type="project" value="UniProtKB-KW"/>
</dbReference>
<name>A0A031K243_9SPHN</name>
<dbReference type="PRINTS" id="PR00080">
    <property type="entry name" value="SDRFAMILY"/>
</dbReference>
<dbReference type="eggNOG" id="COG1028">
    <property type="taxonomic scope" value="Bacteria"/>
</dbReference>
<dbReference type="NCBIfam" id="NF005559">
    <property type="entry name" value="PRK07231.1"/>
    <property type="match status" value="1"/>
</dbReference>
<dbReference type="PRINTS" id="PR00081">
    <property type="entry name" value="GDHRDH"/>
</dbReference>
<dbReference type="InterPro" id="IPR036291">
    <property type="entry name" value="NAD(P)-bd_dom_sf"/>
</dbReference>
<evidence type="ECO:0000256" key="2">
    <source>
        <dbReference type="ARBA" id="ARBA00023002"/>
    </source>
</evidence>
<comment type="caution">
    <text evidence="3">The sequence shown here is derived from an EMBL/GenBank/DDBJ whole genome shotgun (WGS) entry which is preliminary data.</text>
</comment>
<dbReference type="SUPFAM" id="SSF51735">
    <property type="entry name" value="NAD(P)-binding Rossmann-fold domains"/>
    <property type="match status" value="1"/>
</dbReference>
<dbReference type="EC" id="1.1.1.-" evidence="3"/>
<sequence>MSGYLKGKSVIVLGGASGIGRATVEASVREGAAVVIADRDVVAAGRLATEIGERALAFELDVSNAEMVDAGISFTVAAFGRLDALVNCAARPEPFRSLLDASEEDFAGIVDINLRGTWLAMRAAIRQFQRQGGGGAIINISSAAGLKGSPAMAIYSASKHAVIGLTRSAALEFAKTGPRINAVCPGVIDTPMMQGVASDPRARKAFEAAQPNGRFGRAEEVGETCAWLISDRASLITGAILGVDGGLTA</sequence>
<dbReference type="InterPro" id="IPR020904">
    <property type="entry name" value="Sc_DH/Rdtase_CS"/>
</dbReference>
<organism evidence="3 4">
    <name type="scientific">Novosphingobium resinovorum</name>
    <dbReference type="NCBI Taxonomy" id="158500"/>
    <lineage>
        <taxon>Bacteria</taxon>
        <taxon>Pseudomonadati</taxon>
        <taxon>Pseudomonadota</taxon>
        <taxon>Alphaproteobacteria</taxon>
        <taxon>Sphingomonadales</taxon>
        <taxon>Sphingomonadaceae</taxon>
        <taxon>Novosphingobium</taxon>
    </lineage>
</organism>
<dbReference type="PROSITE" id="PS00061">
    <property type="entry name" value="ADH_SHORT"/>
    <property type="match status" value="1"/>
</dbReference>
<evidence type="ECO:0000313" key="3">
    <source>
        <dbReference type="EMBL" id="EZP83103.1"/>
    </source>
</evidence>
<dbReference type="InterPro" id="IPR002347">
    <property type="entry name" value="SDR_fam"/>
</dbReference>
<dbReference type="EMBL" id="JFYZ01000003">
    <property type="protein sequence ID" value="EZP83103.1"/>
    <property type="molecule type" value="Genomic_DNA"/>
</dbReference>
<dbReference type="FunFam" id="3.40.50.720:FF:000084">
    <property type="entry name" value="Short-chain dehydrogenase reductase"/>
    <property type="match status" value="1"/>
</dbReference>
<keyword evidence="2 3" id="KW-0560">Oxidoreductase</keyword>
<dbReference type="Proteomes" id="UP000024329">
    <property type="component" value="Unassembled WGS sequence"/>
</dbReference>
<evidence type="ECO:0000256" key="1">
    <source>
        <dbReference type="ARBA" id="ARBA00006484"/>
    </source>
</evidence>
<accession>A0A031K243</accession>
<gene>
    <name evidence="3" type="primary">linC</name>
    <name evidence="3" type="ORF">BV97_01206</name>
</gene>
<dbReference type="Pfam" id="PF13561">
    <property type="entry name" value="adh_short_C2"/>
    <property type="match status" value="1"/>
</dbReference>
<proteinExistence type="inferred from homology"/>
<dbReference type="PANTHER" id="PTHR24321:SF8">
    <property type="entry name" value="ESTRADIOL 17-BETA-DEHYDROGENASE 8-RELATED"/>
    <property type="match status" value="1"/>
</dbReference>
<dbReference type="RefSeq" id="WP_036524210.1">
    <property type="nucleotide sequence ID" value="NZ_JFYZ01000003.1"/>
</dbReference>
<reference evidence="3 4" key="1">
    <citation type="submission" date="2014-03" db="EMBL/GenBank/DDBJ databases">
        <title>Whole genome sequence of Novosphingobium resinovorum KF1.</title>
        <authorList>
            <person name="Gan H.M."/>
            <person name="Gan H.Y."/>
            <person name="Chew T.H."/>
            <person name="Savka M.A."/>
        </authorList>
    </citation>
    <scope>NUCLEOTIDE SEQUENCE [LARGE SCALE GENOMIC DNA]</scope>
    <source>
        <strain evidence="3 4">KF1</strain>
    </source>
</reference>
<comment type="similarity">
    <text evidence="1">Belongs to the short-chain dehydrogenases/reductases (SDR) family.</text>
</comment>
<dbReference type="PANTHER" id="PTHR24321">
    <property type="entry name" value="DEHYDROGENASES, SHORT CHAIN"/>
    <property type="match status" value="1"/>
</dbReference>
<evidence type="ECO:0000313" key="4">
    <source>
        <dbReference type="Proteomes" id="UP000024329"/>
    </source>
</evidence>
<dbReference type="CDD" id="cd05233">
    <property type="entry name" value="SDR_c"/>
    <property type="match status" value="1"/>
</dbReference>
<dbReference type="Gene3D" id="3.40.50.720">
    <property type="entry name" value="NAD(P)-binding Rossmann-like Domain"/>
    <property type="match status" value="1"/>
</dbReference>
<dbReference type="AlphaFoldDB" id="A0A031K243"/>
<dbReference type="PATRIC" id="fig|158500.4.peg.1239"/>